<dbReference type="STRING" id="6216.A0A0R3SVN8"/>
<organism evidence="4">
    <name type="scientific">Hymenolepis diminuta</name>
    <name type="common">Rat tapeworm</name>
    <dbReference type="NCBI Taxonomy" id="6216"/>
    <lineage>
        <taxon>Eukaryota</taxon>
        <taxon>Metazoa</taxon>
        <taxon>Spiralia</taxon>
        <taxon>Lophotrochozoa</taxon>
        <taxon>Platyhelminthes</taxon>
        <taxon>Cestoda</taxon>
        <taxon>Eucestoda</taxon>
        <taxon>Cyclophyllidea</taxon>
        <taxon>Hymenolepididae</taxon>
        <taxon>Hymenolepis</taxon>
    </lineage>
</organism>
<dbReference type="Proteomes" id="UP000274504">
    <property type="component" value="Unassembled WGS sequence"/>
</dbReference>
<gene>
    <name evidence="2" type="ORF">HDID_LOCUS9653</name>
</gene>
<dbReference type="OrthoDB" id="40902at2759"/>
<dbReference type="InterPro" id="IPR011009">
    <property type="entry name" value="Kinase-like_dom_sf"/>
</dbReference>
<dbReference type="PANTHER" id="PTHR24347">
    <property type="entry name" value="SERINE/THREONINE-PROTEIN KINASE"/>
    <property type="match status" value="1"/>
</dbReference>
<proteinExistence type="predicted"/>
<evidence type="ECO:0000259" key="1">
    <source>
        <dbReference type="PROSITE" id="PS50011"/>
    </source>
</evidence>
<evidence type="ECO:0000313" key="2">
    <source>
        <dbReference type="EMBL" id="VDL62045.1"/>
    </source>
</evidence>
<name>A0A0R3SVN8_HYMDI</name>
<dbReference type="SUPFAM" id="SSF56112">
    <property type="entry name" value="Protein kinase-like (PK-like)"/>
    <property type="match status" value="1"/>
</dbReference>
<sequence>MSKAIKQINNGLLYLHNLKIAHRNLKSNNVIVSQDGDEILVKISDSAYSTVVGIDMELELVNGNITYTAPEIFLTHKHGNSVDMWALGVMLFILVSGKEPFARSSEQDSFRAILKGDFNYEGLEWEGISMLCKDLIRRLLVVDTVLRMTAIQTAKHEWIIGEETPKHILPEIPYRLEYFNKQYNQRASQITEWEIFINRLKLV</sequence>
<accession>A0A0R3SVN8</accession>
<evidence type="ECO:0000313" key="3">
    <source>
        <dbReference type="Proteomes" id="UP000274504"/>
    </source>
</evidence>
<dbReference type="AlphaFoldDB" id="A0A0R3SVN8"/>
<dbReference type="Gene3D" id="1.10.510.10">
    <property type="entry name" value="Transferase(Phosphotransferase) domain 1"/>
    <property type="match status" value="1"/>
</dbReference>
<dbReference type="Pfam" id="PF00069">
    <property type="entry name" value="Pkinase"/>
    <property type="match status" value="1"/>
</dbReference>
<dbReference type="InterPro" id="IPR000719">
    <property type="entry name" value="Prot_kinase_dom"/>
</dbReference>
<dbReference type="EMBL" id="UYSG01011358">
    <property type="protein sequence ID" value="VDL62045.1"/>
    <property type="molecule type" value="Genomic_DNA"/>
</dbReference>
<feature type="domain" description="Protein kinase" evidence="1">
    <location>
        <begin position="1"/>
        <end position="159"/>
    </location>
</feature>
<dbReference type="SMART" id="SM00220">
    <property type="entry name" value="S_TKc"/>
    <property type="match status" value="1"/>
</dbReference>
<dbReference type="WBParaSite" id="HDID_0000965501-mRNA-1">
    <property type="protein sequence ID" value="HDID_0000965501-mRNA-1"/>
    <property type="gene ID" value="HDID_0000965501"/>
</dbReference>
<dbReference type="PROSITE" id="PS50011">
    <property type="entry name" value="PROTEIN_KINASE_DOM"/>
    <property type="match status" value="1"/>
</dbReference>
<reference evidence="2 3" key="2">
    <citation type="submission" date="2018-11" db="EMBL/GenBank/DDBJ databases">
        <authorList>
            <consortium name="Pathogen Informatics"/>
        </authorList>
    </citation>
    <scope>NUCLEOTIDE SEQUENCE [LARGE SCALE GENOMIC DNA]</scope>
</reference>
<dbReference type="GO" id="GO:0004672">
    <property type="term" value="F:protein kinase activity"/>
    <property type="evidence" value="ECO:0007669"/>
    <property type="project" value="InterPro"/>
</dbReference>
<protein>
    <submittedName>
        <fullName evidence="4">Protein kinase domain-containing protein</fullName>
    </submittedName>
</protein>
<dbReference type="GO" id="GO:0005524">
    <property type="term" value="F:ATP binding"/>
    <property type="evidence" value="ECO:0007669"/>
    <property type="project" value="InterPro"/>
</dbReference>
<evidence type="ECO:0000313" key="4">
    <source>
        <dbReference type="WBParaSite" id="HDID_0000965501-mRNA-1"/>
    </source>
</evidence>
<reference evidence="4" key="1">
    <citation type="submission" date="2017-02" db="UniProtKB">
        <authorList>
            <consortium name="WormBaseParasite"/>
        </authorList>
    </citation>
    <scope>IDENTIFICATION</scope>
</reference>